<dbReference type="Proteomes" id="UP001596302">
    <property type="component" value="Unassembled WGS sequence"/>
</dbReference>
<gene>
    <name evidence="2" type="ORF">ACFQE5_22975</name>
</gene>
<evidence type="ECO:0000259" key="1">
    <source>
        <dbReference type="Pfam" id="PF00934"/>
    </source>
</evidence>
<comment type="caution">
    <text evidence="2">The sequence shown here is derived from an EMBL/GenBank/DDBJ whole genome shotgun (WGS) entry which is preliminary data.</text>
</comment>
<reference evidence="3" key="1">
    <citation type="journal article" date="2019" name="Int. J. Syst. Evol. Microbiol.">
        <title>The Global Catalogue of Microorganisms (GCM) 10K type strain sequencing project: providing services to taxonomists for standard genome sequencing and annotation.</title>
        <authorList>
            <consortium name="The Broad Institute Genomics Platform"/>
            <consortium name="The Broad Institute Genome Sequencing Center for Infectious Disease"/>
            <person name="Wu L."/>
            <person name="Ma J."/>
        </authorList>
    </citation>
    <scope>NUCLEOTIDE SEQUENCE [LARGE SCALE GENOMIC DNA]</scope>
    <source>
        <strain evidence="3">CCM 8391</strain>
    </source>
</reference>
<dbReference type="Gene3D" id="1.10.287.850">
    <property type="entry name" value="HP0062-like domain"/>
    <property type="match status" value="1"/>
</dbReference>
<dbReference type="InterPro" id="IPR000084">
    <property type="entry name" value="PE-PGRS_N"/>
</dbReference>
<accession>A0ABW1J9G6</accession>
<proteinExistence type="predicted"/>
<sequence>MGPVRGRAAQRRVLVALATPDAGPVATGTLVVDPERAQRCIEELGQIVEDLRMAALPALRHAHFEAPSNDEVSVNMTRNAAEMTRRASAYVETWANQIDATRQALRQQLEAYVQAEQANRADRA</sequence>
<organism evidence="2 3">
    <name type="scientific">Pseudonocardia hispaniensis</name>
    <dbReference type="NCBI Taxonomy" id="904933"/>
    <lineage>
        <taxon>Bacteria</taxon>
        <taxon>Bacillati</taxon>
        <taxon>Actinomycetota</taxon>
        <taxon>Actinomycetes</taxon>
        <taxon>Pseudonocardiales</taxon>
        <taxon>Pseudonocardiaceae</taxon>
        <taxon>Pseudonocardia</taxon>
    </lineage>
</organism>
<evidence type="ECO:0000313" key="2">
    <source>
        <dbReference type="EMBL" id="MFC5997080.1"/>
    </source>
</evidence>
<feature type="domain" description="PE" evidence="1">
    <location>
        <begin position="30"/>
        <end position="119"/>
    </location>
</feature>
<protein>
    <submittedName>
        <fullName evidence="2">PE domain-containing protein</fullName>
    </submittedName>
</protein>
<name>A0ABW1J9G6_9PSEU</name>
<evidence type="ECO:0000313" key="3">
    <source>
        <dbReference type="Proteomes" id="UP001596302"/>
    </source>
</evidence>
<keyword evidence="3" id="KW-1185">Reference proteome</keyword>
<dbReference type="Pfam" id="PF00934">
    <property type="entry name" value="PE"/>
    <property type="match status" value="1"/>
</dbReference>
<dbReference type="EMBL" id="JBHSQW010000044">
    <property type="protein sequence ID" value="MFC5997080.1"/>
    <property type="molecule type" value="Genomic_DNA"/>
</dbReference>